<dbReference type="KEGG" id="vg:55004086"/>
<dbReference type="InterPro" id="IPR056957">
    <property type="entry name" value="Pam3_Gp34-like"/>
</dbReference>
<protein>
    <submittedName>
        <fullName evidence="2">Uncharacterized protein</fullName>
    </submittedName>
</protein>
<reference evidence="2 3" key="1">
    <citation type="submission" date="2018-08" db="EMBL/GenBank/DDBJ databases">
        <title>Characterization and Complete Genome Sequence Analysis of a Lytic Bacteriophage FEC19 infecting Escherichia coli O157:H7.</title>
        <authorList>
            <person name="Fan C."/>
            <person name="Zhao C."/>
            <person name="Tie D."/>
            <person name="Sun Y."/>
        </authorList>
    </citation>
    <scope>NUCLEOTIDE SEQUENCE [LARGE SCALE GENOMIC DNA]</scope>
</reference>
<feature type="region of interest" description="Disordered" evidence="1">
    <location>
        <begin position="264"/>
        <end position="286"/>
    </location>
</feature>
<organism evidence="2 3">
    <name type="scientific">Escherichia phage FEC19</name>
    <dbReference type="NCBI Taxonomy" id="2315486"/>
    <lineage>
        <taxon>Viruses</taxon>
        <taxon>Duplodnaviria</taxon>
        <taxon>Heunggongvirae</taxon>
        <taxon>Uroviricota</taxon>
        <taxon>Caudoviricetes</taxon>
        <taxon>Lindbergviridae</taxon>
        <taxon>Wifcevirus</taxon>
        <taxon>Wifcevirus FEC19</taxon>
    </lineage>
</organism>
<dbReference type="GeneID" id="55004086"/>
<dbReference type="Proteomes" id="UP000268320">
    <property type="component" value="Genome"/>
</dbReference>
<proteinExistence type="predicted"/>
<dbReference type="RefSeq" id="YP_009813011.1">
    <property type="nucleotide sequence ID" value="NC_048073.1"/>
</dbReference>
<accession>A0A386KK28</accession>
<evidence type="ECO:0000256" key="1">
    <source>
        <dbReference type="SAM" id="MobiDB-lite"/>
    </source>
</evidence>
<name>A0A386KK28_9CAUD</name>
<keyword evidence="3" id="KW-1185">Reference proteome</keyword>
<sequence length="286" mass="31233">MSKKETTEVAVKNTQMSAMADFVDMTDFGAGFEGADADAYAIPFIVVLQKMSPMVDEDDPKHVPGAKAGMLYNTVTGELYDGKKGVQIIPCAFKRTFILWGGRESDDKGFKGEFTKEHVDAEVAAGRAVEINGKVFVPDENGKVHEKKSPYYADTRNHFVILLNEETGEFGSAMLSLTSSMIKPSRMLMTALQQKKVQTPQGLKTPPTFMNIVRMGTASQSKDGNTWSVLKFELEGLVQDKGLYEVAKAFHNDVVGGNVNIDRSKQEEASGAAGPVNETPTDAEEF</sequence>
<evidence type="ECO:0000313" key="2">
    <source>
        <dbReference type="EMBL" id="AYD85474.1"/>
    </source>
</evidence>
<evidence type="ECO:0000313" key="3">
    <source>
        <dbReference type="Proteomes" id="UP000268320"/>
    </source>
</evidence>
<dbReference type="Pfam" id="PF23977">
    <property type="entry name" value="Pam3_Gp34"/>
    <property type="match status" value="1"/>
</dbReference>
<dbReference type="EMBL" id="MH816966">
    <property type="protein sequence ID" value="AYD85474.1"/>
    <property type="molecule type" value="Genomic_DNA"/>
</dbReference>